<evidence type="ECO:0000313" key="8">
    <source>
        <dbReference type="EMBL" id="CAG8546635.1"/>
    </source>
</evidence>
<feature type="transmembrane region" description="Helical" evidence="6">
    <location>
        <begin position="149"/>
        <end position="168"/>
    </location>
</feature>
<feature type="transmembrane region" description="Helical" evidence="6">
    <location>
        <begin position="501"/>
        <end position="524"/>
    </location>
</feature>
<dbReference type="Pfam" id="PF07690">
    <property type="entry name" value="MFS_1"/>
    <property type="match status" value="1"/>
</dbReference>
<sequence>MAANTEISQVINFDQENQATILNSRDEENLQTLSETTSNNVNNENNNSTPIALPDPLELTQNLTITTTASTVVVLPNALELTQTLTTASTTQALIGNRNSSIYNRLPLSRRIILFIALALAMFFAALDQTIAIKSILKTASDIYPLSNSLWIVTSYIFTLIATLSIYTKFSEIFGYKYTFIFANSIFMVGSILCGASQNLIMIIIGRSISGIGGGGIICFTMINALDIVPEKFKKMYQVITSGIFVFATVFGPTIKGIFIEYASWRWAFFKDIPVSLFVIIVVIIFTEASTIQGSRREKLLRIDYIGTLLFSLSILANLIALDWAGNKYEWSSILVISFLVVGLLLFLSFIFVEFRLAKDPLIPFKLFKIRNALIIYICNFIIGMAIFSLILYIPTYFQVVSHISVSKSGMELWPLFIGLVLFSLIASLSTTLACHFRPFITIGFASIALAADLITSLNTSSGQGNRIGVLLLAGAGIGASMQTAILLAQQSVKHKYIPSVTCLAIAFQTIGSLFGIAIGEAIYNTSLNSNLKKFLNSTDISLETLQESIENIRTLKPNLEMEVMNLYITAIHNVFMFVTICAAAATIISLALKHVFPSHENNSEITLSHTQEMRQQ</sequence>
<dbReference type="InterPro" id="IPR036259">
    <property type="entry name" value="MFS_trans_sf"/>
</dbReference>
<feature type="transmembrane region" description="Helical" evidence="6">
    <location>
        <begin position="470"/>
        <end position="489"/>
    </location>
</feature>
<gene>
    <name evidence="8" type="ORF">ALEPTO_LOCUS5671</name>
</gene>
<evidence type="ECO:0000256" key="5">
    <source>
        <dbReference type="ARBA" id="ARBA00023136"/>
    </source>
</evidence>
<feature type="transmembrane region" description="Helical" evidence="6">
    <location>
        <begin position="112"/>
        <end position="137"/>
    </location>
</feature>
<comment type="subcellular location">
    <subcellularLocation>
        <location evidence="1">Endomembrane system</location>
        <topology evidence="1">Multi-pass membrane protein</topology>
    </subcellularLocation>
</comment>
<feature type="transmembrane region" description="Helical" evidence="6">
    <location>
        <begin position="275"/>
        <end position="293"/>
    </location>
</feature>
<feature type="transmembrane region" description="Helical" evidence="6">
    <location>
        <begin position="211"/>
        <end position="229"/>
    </location>
</feature>
<dbReference type="Proteomes" id="UP000789508">
    <property type="component" value="Unassembled WGS sequence"/>
</dbReference>
<keyword evidence="5 6" id="KW-0472">Membrane</keyword>
<feature type="transmembrane region" description="Helical" evidence="6">
    <location>
        <begin position="440"/>
        <end position="458"/>
    </location>
</feature>
<evidence type="ECO:0000313" key="9">
    <source>
        <dbReference type="Proteomes" id="UP000789508"/>
    </source>
</evidence>
<dbReference type="PROSITE" id="PS50850">
    <property type="entry name" value="MFS"/>
    <property type="match status" value="1"/>
</dbReference>
<feature type="transmembrane region" description="Helical" evidence="6">
    <location>
        <begin position="180"/>
        <end position="205"/>
    </location>
</feature>
<feature type="domain" description="Major facilitator superfamily (MFS) profile" evidence="7">
    <location>
        <begin position="114"/>
        <end position="598"/>
    </location>
</feature>
<reference evidence="8" key="1">
    <citation type="submission" date="2021-06" db="EMBL/GenBank/DDBJ databases">
        <authorList>
            <person name="Kallberg Y."/>
            <person name="Tangrot J."/>
            <person name="Rosling A."/>
        </authorList>
    </citation>
    <scope>NUCLEOTIDE SEQUENCE</scope>
    <source>
        <strain evidence="8">FL130A</strain>
    </source>
</reference>
<dbReference type="Gene3D" id="1.20.1250.20">
    <property type="entry name" value="MFS general substrate transporter like domains"/>
    <property type="match status" value="2"/>
</dbReference>
<feature type="transmembrane region" description="Helical" evidence="6">
    <location>
        <begin position="414"/>
        <end position="433"/>
    </location>
</feature>
<proteinExistence type="predicted"/>
<name>A0A9N9AYX7_9GLOM</name>
<evidence type="ECO:0000256" key="3">
    <source>
        <dbReference type="ARBA" id="ARBA00022692"/>
    </source>
</evidence>
<dbReference type="EMBL" id="CAJVPS010001670">
    <property type="protein sequence ID" value="CAG8546635.1"/>
    <property type="molecule type" value="Genomic_DNA"/>
</dbReference>
<keyword evidence="4 6" id="KW-1133">Transmembrane helix</keyword>
<dbReference type="AlphaFoldDB" id="A0A9N9AYX7"/>
<accession>A0A9N9AYX7</accession>
<feature type="transmembrane region" description="Helical" evidence="6">
    <location>
        <begin position="331"/>
        <end position="353"/>
    </location>
</feature>
<feature type="transmembrane region" description="Helical" evidence="6">
    <location>
        <begin position="236"/>
        <end position="255"/>
    </location>
</feature>
<dbReference type="PANTHER" id="PTHR23501">
    <property type="entry name" value="MAJOR FACILITATOR SUPERFAMILY"/>
    <property type="match status" value="1"/>
</dbReference>
<evidence type="ECO:0000256" key="1">
    <source>
        <dbReference type="ARBA" id="ARBA00004127"/>
    </source>
</evidence>
<dbReference type="GO" id="GO:0022857">
    <property type="term" value="F:transmembrane transporter activity"/>
    <property type="evidence" value="ECO:0007669"/>
    <property type="project" value="InterPro"/>
</dbReference>
<dbReference type="PANTHER" id="PTHR23501:SF191">
    <property type="entry name" value="VACUOLAR BASIC AMINO ACID TRANSPORTER 4"/>
    <property type="match status" value="1"/>
</dbReference>
<feature type="transmembrane region" description="Helical" evidence="6">
    <location>
        <begin position="374"/>
        <end position="394"/>
    </location>
</feature>
<evidence type="ECO:0000259" key="7">
    <source>
        <dbReference type="PROSITE" id="PS50850"/>
    </source>
</evidence>
<dbReference type="SUPFAM" id="SSF103473">
    <property type="entry name" value="MFS general substrate transporter"/>
    <property type="match status" value="1"/>
</dbReference>
<dbReference type="GO" id="GO:0012505">
    <property type="term" value="C:endomembrane system"/>
    <property type="evidence" value="ECO:0007669"/>
    <property type="project" value="UniProtKB-SubCell"/>
</dbReference>
<keyword evidence="9" id="KW-1185">Reference proteome</keyword>
<feature type="transmembrane region" description="Helical" evidence="6">
    <location>
        <begin position="567"/>
        <end position="593"/>
    </location>
</feature>
<comment type="caution">
    <text evidence="8">The sequence shown here is derived from an EMBL/GenBank/DDBJ whole genome shotgun (WGS) entry which is preliminary data.</text>
</comment>
<dbReference type="GO" id="GO:0005886">
    <property type="term" value="C:plasma membrane"/>
    <property type="evidence" value="ECO:0007669"/>
    <property type="project" value="TreeGrafter"/>
</dbReference>
<evidence type="ECO:0000256" key="2">
    <source>
        <dbReference type="ARBA" id="ARBA00022448"/>
    </source>
</evidence>
<organism evidence="8 9">
    <name type="scientific">Ambispora leptoticha</name>
    <dbReference type="NCBI Taxonomy" id="144679"/>
    <lineage>
        <taxon>Eukaryota</taxon>
        <taxon>Fungi</taxon>
        <taxon>Fungi incertae sedis</taxon>
        <taxon>Mucoromycota</taxon>
        <taxon>Glomeromycotina</taxon>
        <taxon>Glomeromycetes</taxon>
        <taxon>Archaeosporales</taxon>
        <taxon>Ambisporaceae</taxon>
        <taxon>Ambispora</taxon>
    </lineage>
</organism>
<protein>
    <submittedName>
        <fullName evidence="8">11576_t:CDS:1</fullName>
    </submittedName>
</protein>
<feature type="transmembrane region" description="Helical" evidence="6">
    <location>
        <begin position="305"/>
        <end position="325"/>
    </location>
</feature>
<keyword evidence="3 6" id="KW-0812">Transmembrane</keyword>
<keyword evidence="2" id="KW-0813">Transport</keyword>
<dbReference type="InterPro" id="IPR011701">
    <property type="entry name" value="MFS"/>
</dbReference>
<evidence type="ECO:0000256" key="4">
    <source>
        <dbReference type="ARBA" id="ARBA00022989"/>
    </source>
</evidence>
<dbReference type="OrthoDB" id="10021397at2759"/>
<dbReference type="InterPro" id="IPR020846">
    <property type="entry name" value="MFS_dom"/>
</dbReference>
<evidence type="ECO:0000256" key="6">
    <source>
        <dbReference type="SAM" id="Phobius"/>
    </source>
</evidence>